<evidence type="ECO:0008006" key="3">
    <source>
        <dbReference type="Google" id="ProtNLM"/>
    </source>
</evidence>
<proteinExistence type="predicted"/>
<sequence length="68" mass="7947">MVNDSLEQAKKGTGINSKEWLKKYEACNYLGVANNTFDQFIKRGLPSHTINNKTFYNRKEIDDFILKF</sequence>
<evidence type="ECO:0000313" key="1">
    <source>
        <dbReference type="EMBL" id="KRK95081.1"/>
    </source>
</evidence>
<evidence type="ECO:0000313" key="2">
    <source>
        <dbReference type="Proteomes" id="UP000051379"/>
    </source>
</evidence>
<name>A0ABR5P6U3_9LACO</name>
<protein>
    <recommendedName>
        <fullName evidence="3">Helix-turn-helix domain-containing protein</fullName>
    </recommendedName>
</protein>
<reference evidence="1 2" key="1">
    <citation type="journal article" date="2015" name="Genome Announc.">
        <title>Expanding the biotechnology potential of lactobacilli through comparative genomics of 213 strains and associated genera.</title>
        <authorList>
            <person name="Sun Z."/>
            <person name="Harris H.M."/>
            <person name="McCann A."/>
            <person name="Guo C."/>
            <person name="Argimon S."/>
            <person name="Zhang W."/>
            <person name="Yang X."/>
            <person name="Jeffery I.B."/>
            <person name="Cooney J.C."/>
            <person name="Kagawa T.F."/>
            <person name="Liu W."/>
            <person name="Song Y."/>
            <person name="Salvetti E."/>
            <person name="Wrobel A."/>
            <person name="Rasinkangas P."/>
            <person name="Parkhill J."/>
            <person name="Rea M.C."/>
            <person name="O'Sullivan O."/>
            <person name="Ritari J."/>
            <person name="Douillard F.P."/>
            <person name="Paul Ross R."/>
            <person name="Yang R."/>
            <person name="Briner A.E."/>
            <person name="Felis G.E."/>
            <person name="de Vos W.M."/>
            <person name="Barrangou R."/>
            <person name="Klaenhammer T.R."/>
            <person name="Caufield P.W."/>
            <person name="Cui Y."/>
            <person name="Zhang H."/>
            <person name="O'Toole P.W."/>
        </authorList>
    </citation>
    <scope>NUCLEOTIDE SEQUENCE [LARGE SCALE GENOMIC DNA]</scope>
    <source>
        <strain evidence="1 2">JCM 17355</strain>
    </source>
</reference>
<comment type="caution">
    <text evidence="1">The sequence shown here is derived from an EMBL/GenBank/DDBJ whole genome shotgun (WGS) entry which is preliminary data.</text>
</comment>
<dbReference type="EMBL" id="AZDO01000063">
    <property type="protein sequence ID" value="KRK95081.1"/>
    <property type="molecule type" value="Genomic_DNA"/>
</dbReference>
<gene>
    <name evidence="1" type="ORF">FC88_GL002474</name>
</gene>
<accession>A0ABR5P6U3</accession>
<keyword evidence="2" id="KW-1185">Reference proteome</keyword>
<organism evidence="1 2">
    <name type="scientific">Companilactobacillus futsaii JCM 17355</name>
    <dbReference type="NCBI Taxonomy" id="1423818"/>
    <lineage>
        <taxon>Bacteria</taxon>
        <taxon>Bacillati</taxon>
        <taxon>Bacillota</taxon>
        <taxon>Bacilli</taxon>
        <taxon>Lactobacillales</taxon>
        <taxon>Lactobacillaceae</taxon>
        <taxon>Companilactobacillus</taxon>
    </lineage>
</organism>
<dbReference type="InterPro" id="IPR009061">
    <property type="entry name" value="DNA-bd_dom_put_sf"/>
</dbReference>
<dbReference type="Proteomes" id="UP000051379">
    <property type="component" value="Unassembled WGS sequence"/>
</dbReference>
<dbReference type="SUPFAM" id="SSF46955">
    <property type="entry name" value="Putative DNA-binding domain"/>
    <property type="match status" value="1"/>
</dbReference>